<proteinExistence type="predicted"/>
<organism evidence="4 5">
    <name type="scientific">Ligilactobacillus salivarius</name>
    <dbReference type="NCBI Taxonomy" id="1624"/>
    <lineage>
        <taxon>Bacteria</taxon>
        <taxon>Bacillati</taxon>
        <taxon>Bacillota</taxon>
        <taxon>Bacilli</taxon>
        <taxon>Lactobacillales</taxon>
        <taxon>Lactobacillaceae</taxon>
        <taxon>Ligilactobacillus</taxon>
    </lineage>
</organism>
<reference evidence="4" key="2">
    <citation type="submission" date="2021-09" db="EMBL/GenBank/DDBJ databases">
        <authorList>
            <person name="Gilroy R."/>
        </authorList>
    </citation>
    <scope>NUCLEOTIDE SEQUENCE</scope>
    <source>
        <strain evidence="4">CHK189-29639</strain>
    </source>
</reference>
<gene>
    <name evidence="4" type="ORF">K8V06_08910</name>
</gene>
<feature type="domain" description="Glycosyl transferase family 1" evidence="2">
    <location>
        <begin position="207"/>
        <end position="261"/>
    </location>
</feature>
<feature type="domain" description="Glycosyltransferase subfamily 4-like N-terminal" evidence="3">
    <location>
        <begin position="91"/>
        <end position="198"/>
    </location>
</feature>
<evidence type="ECO:0000313" key="5">
    <source>
        <dbReference type="Proteomes" id="UP000759256"/>
    </source>
</evidence>
<sequence>MKLAIFAPNVLPVPAVCGGAVEELITYFIEENEISHTYDIEVYTIDNPKLKNINYKYTKLIKLPNNYEKQLPLTYKILNKLRVHIFHGGPVTPFSQYIVSKYKRNYYDIVLVEDNKFIYESLMKKISNERVYFHMHNDFTLPNSKAKAISRLLHSKDLYIIKKIISRSQKIITVSNYLKNKLSYVGAKNVVTIYNCVDGNQLKPVNRENYLAKYSFKKRDFVFGYIGRFDPGKGLDKILLALKKIPMHYNVKCLIVGKNWLGSTKENKFI</sequence>
<dbReference type="Pfam" id="PF13439">
    <property type="entry name" value="Glyco_transf_4"/>
    <property type="match status" value="1"/>
</dbReference>
<protein>
    <submittedName>
        <fullName evidence="4">Glycosyltransferase family 4 protein</fullName>
    </submittedName>
</protein>
<accession>A0A921LKX5</accession>
<dbReference type="AlphaFoldDB" id="A0A921LKX5"/>
<dbReference type="GO" id="GO:0016757">
    <property type="term" value="F:glycosyltransferase activity"/>
    <property type="evidence" value="ECO:0007669"/>
    <property type="project" value="InterPro"/>
</dbReference>
<dbReference type="SUPFAM" id="SSF53756">
    <property type="entry name" value="UDP-Glycosyltransferase/glycogen phosphorylase"/>
    <property type="match status" value="1"/>
</dbReference>
<dbReference type="CDD" id="cd03801">
    <property type="entry name" value="GT4_PimA-like"/>
    <property type="match status" value="1"/>
</dbReference>
<dbReference type="Pfam" id="PF00534">
    <property type="entry name" value="Glycos_transf_1"/>
    <property type="match status" value="1"/>
</dbReference>
<evidence type="ECO:0000259" key="3">
    <source>
        <dbReference type="Pfam" id="PF13439"/>
    </source>
</evidence>
<feature type="non-terminal residue" evidence="4">
    <location>
        <position position="270"/>
    </location>
</feature>
<dbReference type="Proteomes" id="UP000759256">
    <property type="component" value="Unassembled WGS sequence"/>
</dbReference>
<dbReference type="InterPro" id="IPR001296">
    <property type="entry name" value="Glyco_trans_1"/>
</dbReference>
<dbReference type="InterPro" id="IPR028098">
    <property type="entry name" value="Glyco_trans_4-like_N"/>
</dbReference>
<keyword evidence="1" id="KW-0808">Transferase</keyword>
<evidence type="ECO:0000256" key="1">
    <source>
        <dbReference type="ARBA" id="ARBA00022679"/>
    </source>
</evidence>
<comment type="caution">
    <text evidence="4">The sequence shown here is derived from an EMBL/GenBank/DDBJ whole genome shotgun (WGS) entry which is preliminary data.</text>
</comment>
<dbReference type="Gene3D" id="3.40.50.2000">
    <property type="entry name" value="Glycogen Phosphorylase B"/>
    <property type="match status" value="2"/>
</dbReference>
<dbReference type="EMBL" id="DYVK01000087">
    <property type="protein sequence ID" value="HJG16235.1"/>
    <property type="molecule type" value="Genomic_DNA"/>
</dbReference>
<evidence type="ECO:0000259" key="2">
    <source>
        <dbReference type="Pfam" id="PF00534"/>
    </source>
</evidence>
<dbReference type="PANTHER" id="PTHR46401">
    <property type="entry name" value="GLYCOSYLTRANSFERASE WBBK-RELATED"/>
    <property type="match status" value="1"/>
</dbReference>
<reference evidence="4" key="1">
    <citation type="journal article" date="2021" name="PeerJ">
        <title>Extensive microbial diversity within the chicken gut microbiome revealed by metagenomics and culture.</title>
        <authorList>
            <person name="Gilroy R."/>
            <person name="Ravi A."/>
            <person name="Getino M."/>
            <person name="Pursley I."/>
            <person name="Horton D.L."/>
            <person name="Alikhan N.F."/>
            <person name="Baker D."/>
            <person name="Gharbi K."/>
            <person name="Hall N."/>
            <person name="Watson M."/>
            <person name="Adriaenssens E.M."/>
            <person name="Foster-Nyarko E."/>
            <person name="Jarju S."/>
            <person name="Secka A."/>
            <person name="Antonio M."/>
            <person name="Oren A."/>
            <person name="Chaudhuri R.R."/>
            <person name="La Ragione R."/>
            <person name="Hildebrand F."/>
            <person name="Pallen M.J."/>
        </authorList>
    </citation>
    <scope>NUCLEOTIDE SEQUENCE</scope>
    <source>
        <strain evidence="4">CHK189-29639</strain>
    </source>
</reference>
<dbReference type="PANTHER" id="PTHR46401:SF2">
    <property type="entry name" value="GLYCOSYLTRANSFERASE WBBK-RELATED"/>
    <property type="match status" value="1"/>
</dbReference>
<evidence type="ECO:0000313" key="4">
    <source>
        <dbReference type="EMBL" id="HJG16235.1"/>
    </source>
</evidence>
<name>A0A921LKX5_9LACO</name>